<feature type="region of interest" description="Disordered" evidence="1">
    <location>
        <begin position="142"/>
        <end position="185"/>
    </location>
</feature>
<evidence type="ECO:0000313" key="2">
    <source>
        <dbReference type="EMBL" id="PPR99401.1"/>
    </source>
</evidence>
<name>A0A2P5X7T6_GOSBA</name>
<organism evidence="2 3">
    <name type="scientific">Gossypium barbadense</name>
    <name type="common">Sea Island cotton</name>
    <name type="synonym">Hibiscus barbadensis</name>
    <dbReference type="NCBI Taxonomy" id="3634"/>
    <lineage>
        <taxon>Eukaryota</taxon>
        <taxon>Viridiplantae</taxon>
        <taxon>Streptophyta</taxon>
        <taxon>Embryophyta</taxon>
        <taxon>Tracheophyta</taxon>
        <taxon>Spermatophyta</taxon>
        <taxon>Magnoliopsida</taxon>
        <taxon>eudicotyledons</taxon>
        <taxon>Gunneridae</taxon>
        <taxon>Pentapetalae</taxon>
        <taxon>rosids</taxon>
        <taxon>malvids</taxon>
        <taxon>Malvales</taxon>
        <taxon>Malvaceae</taxon>
        <taxon>Malvoideae</taxon>
        <taxon>Gossypium</taxon>
    </lineage>
</organism>
<feature type="region of interest" description="Disordered" evidence="1">
    <location>
        <begin position="93"/>
        <end position="123"/>
    </location>
</feature>
<proteinExistence type="predicted"/>
<dbReference type="OrthoDB" id="9332038at2759"/>
<feature type="region of interest" description="Disordered" evidence="1">
    <location>
        <begin position="56"/>
        <end position="77"/>
    </location>
</feature>
<gene>
    <name evidence="2" type="ORF">GOBAR_AA21276</name>
</gene>
<evidence type="ECO:0000313" key="3">
    <source>
        <dbReference type="Proteomes" id="UP000239757"/>
    </source>
</evidence>
<dbReference type="EMBL" id="KZ665498">
    <property type="protein sequence ID" value="PPR99401.1"/>
    <property type="molecule type" value="Genomic_DNA"/>
</dbReference>
<protein>
    <recommendedName>
        <fullName evidence="4">LisH domain-containing protein</fullName>
    </recommendedName>
</protein>
<feature type="compositionally biased region" description="Basic and acidic residues" evidence="1">
    <location>
        <begin position="162"/>
        <end position="185"/>
    </location>
</feature>
<sequence>MTEPSSIDVILDFLTRNHFTRAEAALRSELNNHPDLNGFLQKLTLEEKDSGKVLEEETGKKIVTGSSGSGSQNSGEVSKELIVKEIECGASRNGSERKWRNATSTGECNKPDEANATSGKSFTFSKSSEDTLLDLQSWNCRTSNGPRMNKNDGFVSSTSFSELEKPDQSRYRTAKAPDTDKGNVKHGEGIAFPGEMKSSWLGNTSKANASSKYDQFETSDTKDLVQESKTCSAYLKENFPDNSRCYDAASASDTRQGNIKADVLDTRTAVKDQVDEVGRFLFVGNFQEQTGTNGLAIVLASNNPKGELHRLPPVKLKSEEKALNVNWELNGSGAKVTSADNTFLIGSYVDVPVGQELNSSDLIY</sequence>
<evidence type="ECO:0008006" key="4">
    <source>
        <dbReference type="Google" id="ProtNLM"/>
    </source>
</evidence>
<evidence type="ECO:0000256" key="1">
    <source>
        <dbReference type="SAM" id="MobiDB-lite"/>
    </source>
</evidence>
<dbReference type="Proteomes" id="UP000239757">
    <property type="component" value="Unassembled WGS sequence"/>
</dbReference>
<reference evidence="2 3" key="1">
    <citation type="submission" date="2015-01" db="EMBL/GenBank/DDBJ databases">
        <title>Genome of allotetraploid Gossypium barbadense reveals genomic plasticity and fiber elongation in cotton evolution.</title>
        <authorList>
            <person name="Chen X."/>
            <person name="Liu X."/>
            <person name="Zhao B."/>
            <person name="Zheng H."/>
            <person name="Hu Y."/>
            <person name="Lu G."/>
            <person name="Yang C."/>
            <person name="Chen J."/>
            <person name="Shan C."/>
            <person name="Zhang L."/>
            <person name="Zhou Y."/>
            <person name="Wang L."/>
            <person name="Guo W."/>
            <person name="Bai Y."/>
            <person name="Ruan J."/>
            <person name="Shangguan X."/>
            <person name="Mao Y."/>
            <person name="Jiang J."/>
            <person name="Zhu Y."/>
            <person name="Lei J."/>
            <person name="Kang H."/>
            <person name="Chen S."/>
            <person name="He X."/>
            <person name="Wang R."/>
            <person name="Wang Y."/>
            <person name="Chen J."/>
            <person name="Wang L."/>
            <person name="Yu S."/>
            <person name="Wang B."/>
            <person name="Wei J."/>
            <person name="Song S."/>
            <person name="Lu X."/>
            <person name="Gao Z."/>
            <person name="Gu W."/>
            <person name="Deng X."/>
            <person name="Ma D."/>
            <person name="Wang S."/>
            <person name="Liang W."/>
            <person name="Fang L."/>
            <person name="Cai C."/>
            <person name="Zhu X."/>
            <person name="Zhou B."/>
            <person name="Zhang Y."/>
            <person name="Chen Z."/>
            <person name="Xu S."/>
            <person name="Zhu R."/>
            <person name="Wang S."/>
            <person name="Zhang T."/>
            <person name="Zhao G."/>
        </authorList>
    </citation>
    <scope>NUCLEOTIDE SEQUENCE [LARGE SCALE GENOMIC DNA]</scope>
    <source>
        <strain evidence="3">cv. Xinhai21</strain>
        <tissue evidence="2">Leaf</tissue>
    </source>
</reference>
<accession>A0A2P5X7T6</accession>
<dbReference type="AlphaFoldDB" id="A0A2P5X7T6"/>
<feature type="compositionally biased region" description="Low complexity" evidence="1">
    <location>
        <begin position="65"/>
        <end position="76"/>
    </location>
</feature>